<dbReference type="EMBL" id="CP007451">
    <property type="protein sequence ID" value="AHW62421.1"/>
    <property type="molecule type" value="Genomic_DNA"/>
</dbReference>
<keyword evidence="1" id="KW-0812">Transmembrane</keyword>
<keyword evidence="3" id="KW-1185">Reference proteome</keyword>
<evidence type="ECO:0000256" key="1">
    <source>
        <dbReference type="SAM" id="Phobius"/>
    </source>
</evidence>
<gene>
    <name evidence="2" type="ORF">FH5T_21375</name>
</gene>
<keyword evidence="1" id="KW-0472">Membrane</keyword>
<organism evidence="2 3">
    <name type="scientific">Draconibacterium orientale</name>
    <dbReference type="NCBI Taxonomy" id="1168034"/>
    <lineage>
        <taxon>Bacteria</taxon>
        <taxon>Pseudomonadati</taxon>
        <taxon>Bacteroidota</taxon>
        <taxon>Bacteroidia</taxon>
        <taxon>Marinilabiliales</taxon>
        <taxon>Prolixibacteraceae</taxon>
        <taxon>Draconibacterium</taxon>
    </lineage>
</organism>
<reference evidence="2 3" key="1">
    <citation type="submission" date="2014-03" db="EMBL/GenBank/DDBJ databases">
        <title>Complete genome sequence of a deeply braunched marine Bacteroidia bacterium Draconibacterium orientale type strain FH5T.</title>
        <authorList>
            <person name="Li X."/>
            <person name="Wang X."/>
            <person name="Xie Z."/>
            <person name="Du Z."/>
            <person name="Chen G."/>
        </authorList>
    </citation>
    <scope>NUCLEOTIDE SEQUENCE [LARGE SCALE GENOMIC DNA]</scope>
    <source>
        <strain evidence="2 3">FH5</strain>
    </source>
</reference>
<dbReference type="Proteomes" id="UP000023772">
    <property type="component" value="Chromosome"/>
</dbReference>
<evidence type="ECO:0000313" key="3">
    <source>
        <dbReference type="Proteomes" id="UP000023772"/>
    </source>
</evidence>
<keyword evidence="1" id="KW-1133">Transmembrane helix</keyword>
<name>A0ABM5QFQ5_9BACT</name>
<evidence type="ECO:0000313" key="2">
    <source>
        <dbReference type="EMBL" id="AHW62421.1"/>
    </source>
</evidence>
<feature type="transmembrane region" description="Helical" evidence="1">
    <location>
        <begin position="35"/>
        <end position="53"/>
    </location>
</feature>
<protein>
    <submittedName>
        <fullName evidence="2">Uncharacterized protein</fullName>
    </submittedName>
</protein>
<sequence length="79" mass="9232">MIYWKFAADTSCNCLECRKYPILNNQCSNRLQIDAFWLVLHWVFVIVQIIALADDAVTFRGFAPVMIYWKVFAADVHCN</sequence>
<accession>A0ABM5QFQ5</accession>
<proteinExistence type="predicted"/>